<feature type="non-terminal residue" evidence="2">
    <location>
        <position position="227"/>
    </location>
</feature>
<accession>A0A381PV77</accession>
<dbReference type="EMBL" id="UINC01001060">
    <property type="protein sequence ID" value="SUZ69333.1"/>
    <property type="molecule type" value="Genomic_DNA"/>
</dbReference>
<feature type="transmembrane region" description="Helical" evidence="1">
    <location>
        <begin position="12"/>
        <end position="35"/>
    </location>
</feature>
<sequence length="227" mass="23442">MTVIRLDRELLVLPVLNAAAAVVFGLVLWIIASGLGADFSDTSDGGGGGMIALAVLGLLGLNVINTFFKGALVSGAHERFTGGDPTIGSSISGAASRLHRLLPWALLATTVGIIMSIIERQGGQLGRIARGMFNMAWGVITFLILPVIMFDDLGPIAGLKRSGQLLRTSWGENLTAQVGFGLLTVVMAIPGIILIVLGGSSGLWPLLIIGVLAVMFAMVVAAALNGI</sequence>
<keyword evidence="1" id="KW-0472">Membrane</keyword>
<reference evidence="2" key="1">
    <citation type="submission" date="2018-05" db="EMBL/GenBank/DDBJ databases">
        <authorList>
            <person name="Lanie J.A."/>
            <person name="Ng W.-L."/>
            <person name="Kazmierczak K.M."/>
            <person name="Andrzejewski T.M."/>
            <person name="Davidsen T.M."/>
            <person name="Wayne K.J."/>
            <person name="Tettelin H."/>
            <person name="Glass J.I."/>
            <person name="Rusch D."/>
            <person name="Podicherti R."/>
            <person name="Tsui H.-C.T."/>
            <person name="Winkler M.E."/>
        </authorList>
    </citation>
    <scope>NUCLEOTIDE SEQUENCE</scope>
</reference>
<feature type="transmembrane region" description="Helical" evidence="1">
    <location>
        <begin position="174"/>
        <end position="197"/>
    </location>
</feature>
<feature type="transmembrane region" description="Helical" evidence="1">
    <location>
        <begin position="101"/>
        <end position="118"/>
    </location>
</feature>
<keyword evidence="1" id="KW-1133">Transmembrane helix</keyword>
<protein>
    <submittedName>
        <fullName evidence="2">Uncharacterized protein</fullName>
    </submittedName>
</protein>
<proteinExistence type="predicted"/>
<feature type="transmembrane region" description="Helical" evidence="1">
    <location>
        <begin position="203"/>
        <end position="224"/>
    </location>
</feature>
<gene>
    <name evidence="2" type="ORF">METZ01_LOCUS22187</name>
</gene>
<evidence type="ECO:0000313" key="2">
    <source>
        <dbReference type="EMBL" id="SUZ69333.1"/>
    </source>
</evidence>
<evidence type="ECO:0000256" key="1">
    <source>
        <dbReference type="SAM" id="Phobius"/>
    </source>
</evidence>
<dbReference type="AlphaFoldDB" id="A0A381PV77"/>
<name>A0A381PV77_9ZZZZ</name>
<keyword evidence="1" id="KW-0812">Transmembrane</keyword>
<feature type="transmembrane region" description="Helical" evidence="1">
    <location>
        <begin position="133"/>
        <end position="153"/>
    </location>
</feature>
<feature type="transmembrane region" description="Helical" evidence="1">
    <location>
        <begin position="47"/>
        <end position="68"/>
    </location>
</feature>
<dbReference type="Pfam" id="PF19656">
    <property type="entry name" value="DUF6159"/>
    <property type="match status" value="1"/>
</dbReference>
<organism evidence="2">
    <name type="scientific">marine metagenome</name>
    <dbReference type="NCBI Taxonomy" id="408172"/>
    <lineage>
        <taxon>unclassified sequences</taxon>
        <taxon>metagenomes</taxon>
        <taxon>ecological metagenomes</taxon>
    </lineage>
</organism>
<dbReference type="InterPro" id="IPR046157">
    <property type="entry name" value="DUF6159"/>
</dbReference>